<keyword evidence="2" id="KW-0732">Signal</keyword>
<keyword evidence="4" id="KW-1185">Reference proteome</keyword>
<feature type="chain" id="PRO_5039252369" description="Chaplin domain-containing protein" evidence="2">
    <location>
        <begin position="25"/>
        <end position="126"/>
    </location>
</feature>
<evidence type="ECO:0000313" key="4">
    <source>
        <dbReference type="Proteomes" id="UP000215199"/>
    </source>
</evidence>
<evidence type="ECO:0008006" key="5">
    <source>
        <dbReference type="Google" id="ProtNLM"/>
    </source>
</evidence>
<evidence type="ECO:0000313" key="3">
    <source>
        <dbReference type="EMBL" id="OXM60550.1"/>
    </source>
</evidence>
<dbReference type="Proteomes" id="UP000215199">
    <property type="component" value="Unassembled WGS sequence"/>
</dbReference>
<feature type="signal peptide" evidence="2">
    <location>
        <begin position="1"/>
        <end position="24"/>
    </location>
</feature>
<proteinExistence type="predicted"/>
<evidence type="ECO:0000256" key="1">
    <source>
        <dbReference type="SAM" id="MobiDB-lite"/>
    </source>
</evidence>
<dbReference type="AlphaFoldDB" id="A0A229SP15"/>
<evidence type="ECO:0000256" key="2">
    <source>
        <dbReference type="SAM" id="SignalP"/>
    </source>
</evidence>
<dbReference type="EMBL" id="NMUL01000058">
    <property type="protein sequence ID" value="OXM60550.1"/>
    <property type="molecule type" value="Genomic_DNA"/>
</dbReference>
<gene>
    <name evidence="3" type="ORF">CF165_41690</name>
</gene>
<organism evidence="3 4">
    <name type="scientific">Amycolatopsis vastitatis</name>
    <dbReference type="NCBI Taxonomy" id="1905142"/>
    <lineage>
        <taxon>Bacteria</taxon>
        <taxon>Bacillati</taxon>
        <taxon>Actinomycetota</taxon>
        <taxon>Actinomycetes</taxon>
        <taxon>Pseudonocardiales</taxon>
        <taxon>Pseudonocardiaceae</taxon>
        <taxon>Amycolatopsis</taxon>
    </lineage>
</organism>
<reference evidence="4" key="1">
    <citation type="submission" date="2017-07" db="EMBL/GenBank/DDBJ databases">
        <title>Comparative genome mining reveals phylogenetic distribution patterns of secondary metabolites in Amycolatopsis.</title>
        <authorList>
            <person name="Adamek M."/>
            <person name="Alanjary M."/>
            <person name="Sales-Ortells H."/>
            <person name="Goodfellow M."/>
            <person name="Bull A.T."/>
            <person name="Kalinowski J."/>
            <person name="Ziemert N."/>
        </authorList>
    </citation>
    <scope>NUCLEOTIDE SEQUENCE [LARGE SCALE GENOMIC DNA]</scope>
    <source>
        <strain evidence="4">H5</strain>
    </source>
</reference>
<name>A0A229SP15_9PSEU</name>
<accession>A0A229SP15</accession>
<dbReference type="OrthoDB" id="3627717at2"/>
<sequence length="126" mass="12560">MLKKIGFVTTAVAAGAFLAGGVAAAGTPDGHEHHGHHHGHHAGGYDQFGQVGLVNLNNTDVLHNVNGTVGVCGNDVNVLGVQVPIHDSLNGIGVPILSPGEHEASGESPYNCASGGLADGGTSQDN</sequence>
<feature type="region of interest" description="Disordered" evidence="1">
    <location>
        <begin position="100"/>
        <end position="126"/>
    </location>
</feature>
<dbReference type="RefSeq" id="WP_093953104.1">
    <property type="nucleotide sequence ID" value="NZ_NMUL01000058.1"/>
</dbReference>
<comment type="caution">
    <text evidence="3">The sequence shown here is derived from an EMBL/GenBank/DDBJ whole genome shotgun (WGS) entry which is preliminary data.</text>
</comment>
<protein>
    <recommendedName>
        <fullName evidence="5">Chaplin domain-containing protein</fullName>
    </recommendedName>
</protein>